<dbReference type="InterPro" id="IPR043824">
    <property type="entry name" value="DUF5801"/>
</dbReference>
<evidence type="ECO:0000313" key="4">
    <source>
        <dbReference type="Proteomes" id="UP000706039"/>
    </source>
</evidence>
<comment type="caution">
    <text evidence="3">The sequence shown here is derived from an EMBL/GenBank/DDBJ whole genome shotgun (WGS) entry which is preliminary data.</text>
</comment>
<feature type="domain" description="DUF5801" evidence="2">
    <location>
        <begin position="1808"/>
        <end position="1953"/>
    </location>
</feature>
<feature type="domain" description="DUF5801" evidence="2">
    <location>
        <begin position="2876"/>
        <end position="3007"/>
    </location>
</feature>
<dbReference type="InterPro" id="IPR013783">
    <property type="entry name" value="Ig-like_fold"/>
</dbReference>
<sequence length="3198" mass="314230">MDFDRTAGNDSTGTQWERPEADLTPEQMAARTAQQAVAPAVGAGAMRVVPGPDGVVVLPEGVALDQIRVSGRDLVVQLPDGSQMLIVDGAVIVPQLVIGGVEIPPLNLAALLIGNEPQPAAGGAVQSSGGNFAEPVGNIGDPFGLGDLLPPTELNFTQPEEREIIPGLVDEEPTIGIITPDNPAAVQNATSSVNEAGLPARGAEPAGSNASANSETTTGTIVYVAADGLQSITINGVAVTQTGQVFTTPLGQLTVTSITNGTIGYSYSLTDNSVAANPTDSFAVIVTDANGDTASATLVISVIDDVPTARADTDALAAGGFGPETGNVLTGAGTTSGAAGVDTPGADGASLTGIRAGATGNFSTVGASASTITGQYGTLTISANGNYSYVRNPGSPGGVNDVFGYQITDGDGDTSATTLTISIPDSPVTLTFVPTTGEGTVVAEAGLPARAGESPGSDQQSNSETTAGTITYTAPDGPATVAINGVTVTGAGQVISTPTGALTVTSVAPGQIGYSFTLADNTQGDNSSQSFTITVTDADGDVATAPLVIRIVDDVPTARDDSASAQEDKPVVINVLANDTPGADSLDVAGKVALGTPPAKGTAVYNGDGTFTYTPTPGQEGSDSFTYTITDGDGDVSTATVRITLATDSTPTIVAGDSSVDEAALPFGSNPGSNAETTTGALVFSGGADSLASLTIGGVNVTNGGTVTGSYGTLTVTLSGGAYTYSYTLADNTSGDDTAENFAVVAVDSDGDVANDTLTIDIIDDVPTARDDTDSLPAASTQPETGNVITGAGTTSGATGADTPGADGAQVTGVSHGANSVAAGTAIAGDHGTLTLNADGSYSYVRMPGTPSGVTEVFSYTLTDGDGDVSTATLTLSIGDSTPSVNIPAPGGATTTVYEAALAARGAEPQGTGEEAAAGPNGDTREAVSGTISFSSPDGIGTLSLGGTVLTPGNLPQTVASNATGTLVVTGFSYDPVSGAGSIAYTYTLVDNTLTDPSSASFALVLTDGDGDSAPAGNLVITIVDDAPIARPDIDSVSEDGPLVADGNVLTGVGGGTADSQGADGAGVVAVAFGANQGTLGNPLAGAYGDLVLTSGGSYTYTLDPANPAVQTLAPGETLTEVFTYTLRDGDGDPAVTTLTIIINGADDGVTINGLDGAGAEEVVNEDDLFDGSSPDAAALTQTGSFTVSTPDGLNDVTVGGVAVVTNGVFTPKVIDTPAGALSITGFTPTVAPDGTITGGSFSYSYVLQDNLLTHPLQGEDSLLESFAVTLTDSDGSADTASLDIRIIDDVPTAQNDVAAAAENTPVVIDVLANDIRGADGVSNATGVALATQATKGVAVYNGNGTFTYTAAPGAQGNDSFTYTITDGDGDTSTALVTITLPGDSEPIVSATDLIVNEAGLPGGSDSGSNSESASGALTIGTGNDSIGKVEIQNAQGVWIDVTAGGSVQGDDGVLVVSVNAGVYSYVYTLTDNLPTHPDNIIDIDGDRGADDAIPGDSFAVRVTDNEGDVSPIDTIDVTVLDDGPTAVNDPAQSVVEGGAQIGGNVLSNDIPGADGATMTSVTIGGTTTAIAAVGTTPVVTANGSYSFTAAGAWTFTPAANLANGAADIDASFSYALTDGDGDVSTANQPITISDGAGPSITDNAELRVDEEGLNTAGATGTSAGSGAAADSDTIGFQAGSDAITSVAFGDVAGITVDVNGVAGPDIVWTPTSPTVITGSINGLDAITITLTPPALPVAAGASGQATVSVTLTDNFPHPDASGENIITLNGVTVVVNDLDGDATPATVLIEIVDDIPSVTAVRGGSGVTLDETSAAIPGFPISQTSAASVISASLVFGADGPAAANATSYGLALAGNGSTSLKTAIGDFAITLVQTDADTITGTYNGNNTAFTLSIDGDGKLTVVQSVALEHDIDGSDAAAHNDPLDLSGLIVATVTIEDGDGDTASGQAAIGNLVTFLDDGPSIAVSAGEEAGILLTTHDAATIGANSDTAVSLANFSGIFSQTSSAGADGGAAPVWGYQLAVTNGASGLSSAGEPITLSMAGSTVEGRTASNGLIFSIAVDANGVVTLTQYQQIDHADEAPNSGTPFDDQFATLAAGRVTLTGTATITDNDGDTASDSETIDLGGNIRFADHGPTIGLVDAATPLLSVDETNLGVNDTDSFAAAFGAQFGADGPAAGGGTSYALGVVAGPSGLIDTASGEAVLLRVNPAGTLVEGYFGGGVGTVVFTLSVDPSNGSVTLDQIRAVMHTPDSGPDQPVSLAPNLITLIATAEDFDGDTASATLAIGNRIEFRDDAPTANAVTSADSVDEDGLANGLAGAQAGNPGDIAGEDTTATGSVSTLFNPGADGGLTYQLLNATGGLPALSSGGTGLVYGVVGNVLTATAGPAGPTVFTFTLTAGTGDWTFTLARPLDHANGNGENDLTIDFGALIQATDKDGDSVAATGSVIVTIDDDSPVAANDTDAVVEDGPLVANGNVITGAGSDGLVGGADGLGADGAAVGGPVTAIAFGVANGTVGTGLAGSYGTLTINADGSYQYLLDNNNPAVQALDATDPALTDIFTYTITDRDGDSSTATLTISITGANDGPVIGTDASTVSEEGLANGIADTIGANDTTNSATDATGHVTVTDPDGDPVTLTLGDPGAVLTADGAAVTWAGVGTKTLIGSVGPTEVIRIVIQDNGDYTVTLSQSVDHAITGLETAGEDQRSFNVPVNASDGTVTNTNNGAITITIEDDSPDAADDDVSATESGAVPDTLTGNVLTNDASGADTPAAVVSITGGTLGNPIVTAHGTLTISASGAYSYVPNASVAAGTVDSFTYTMRDADGDTSTAVLRFTYTGDVNTPTAADVTASVDDDGVTGGNAASTLGDLNANSGDADGPLSSEASFSGNLGFNYGLDGAAGPATNFSFTTASGTVGTESVSYVWNDAASTLTATITASGDLARIGQTLFTVLVNQTTGDYTLTLVRNVLHETLDTLPGDNSENDATAALSYTVNDSDGSPATGSLTITFDDDMPSATNEPAGSLAEGTTLPGSFDFAPGADGATVTAINGTALVFQPDGYSQSIDVGDAAIRVKADGSYIVTADPAVVGVGSASGTFTVTDGDGDTATANFSFSITDANVPTAGASAASVDDDGLGGNTASTSGDLDANIGDADGPASSEASFSGILTHNFGGDGAGTISFASLHGTGGTVGQEAVTY</sequence>
<evidence type="ECO:0000313" key="3">
    <source>
        <dbReference type="EMBL" id="MBY8826487.1"/>
    </source>
</evidence>
<dbReference type="InterPro" id="IPR019959">
    <property type="entry name" value="T1SS-143_rpt-cont_dom"/>
</dbReference>
<evidence type="ECO:0000259" key="2">
    <source>
        <dbReference type="Pfam" id="PF19116"/>
    </source>
</evidence>
<protein>
    <submittedName>
        <fullName evidence="3">DUF5801 domain-containing protein</fullName>
    </submittedName>
</protein>
<feature type="domain" description="DUF5801" evidence="2">
    <location>
        <begin position="2148"/>
        <end position="2287"/>
    </location>
</feature>
<dbReference type="Proteomes" id="UP000706039">
    <property type="component" value="Unassembled WGS sequence"/>
</dbReference>
<dbReference type="Pfam" id="PF17963">
    <property type="entry name" value="Big_9"/>
    <property type="match status" value="6"/>
</dbReference>
<name>A0ABS7Q1S8_9SPHN</name>
<reference evidence="3 4" key="1">
    <citation type="submission" date="2021-08" db="EMBL/GenBank/DDBJ databases">
        <authorList>
            <person name="Tuo L."/>
        </authorList>
    </citation>
    <scope>NUCLEOTIDE SEQUENCE [LARGE SCALE GENOMIC DNA]</scope>
    <source>
        <strain evidence="3 4">JCM 31229</strain>
    </source>
</reference>
<dbReference type="NCBIfam" id="NF012211">
    <property type="entry name" value="tand_rpt_95"/>
    <property type="match status" value="2"/>
</dbReference>
<dbReference type="Gene3D" id="2.60.40.10">
    <property type="entry name" value="Immunoglobulins"/>
    <property type="match status" value="2"/>
</dbReference>
<gene>
    <name evidence="3" type="ORF">K7G82_29565</name>
</gene>
<feature type="non-terminal residue" evidence="3">
    <location>
        <position position="3198"/>
    </location>
</feature>
<proteinExistence type="predicted"/>
<feature type="region of interest" description="Disordered" evidence="1">
    <location>
        <begin position="1"/>
        <end position="20"/>
    </location>
</feature>
<accession>A0ABS7Q1S8</accession>
<feature type="domain" description="DUF5801" evidence="2">
    <location>
        <begin position="1989"/>
        <end position="2123"/>
    </location>
</feature>
<organism evidence="3 4">
    <name type="scientific">Sphingomonas colocasiae</name>
    <dbReference type="NCBI Taxonomy" id="1848973"/>
    <lineage>
        <taxon>Bacteria</taxon>
        <taxon>Pseudomonadati</taxon>
        <taxon>Pseudomonadota</taxon>
        <taxon>Alphaproteobacteria</taxon>
        <taxon>Sphingomonadales</taxon>
        <taxon>Sphingomonadaceae</taxon>
        <taxon>Sphingomonas</taxon>
    </lineage>
</organism>
<feature type="region of interest" description="Disordered" evidence="1">
    <location>
        <begin position="906"/>
        <end position="927"/>
    </location>
</feature>
<dbReference type="InterPro" id="IPR010221">
    <property type="entry name" value="VCBS_dom"/>
</dbReference>
<dbReference type="Gene3D" id="2.60.40.3440">
    <property type="match status" value="2"/>
</dbReference>
<dbReference type="EMBL" id="JAINVV010000019">
    <property type="protein sequence ID" value="MBY8826487.1"/>
    <property type="molecule type" value="Genomic_DNA"/>
</dbReference>
<dbReference type="NCBIfam" id="TIGR01965">
    <property type="entry name" value="VCBS_repeat"/>
    <property type="match status" value="2"/>
</dbReference>
<feature type="region of interest" description="Disordered" evidence="1">
    <location>
        <begin position="3126"/>
        <end position="3155"/>
    </location>
</feature>
<feature type="domain" description="DUF5801" evidence="2">
    <location>
        <begin position="2332"/>
        <end position="2444"/>
    </location>
</feature>
<dbReference type="RefSeq" id="WP_222994085.1">
    <property type="nucleotide sequence ID" value="NZ_JAINVV010000019.1"/>
</dbReference>
<evidence type="ECO:0000256" key="1">
    <source>
        <dbReference type="SAM" id="MobiDB-lite"/>
    </source>
</evidence>
<dbReference type="NCBIfam" id="TIGR03660">
    <property type="entry name" value="T1SS_rpt_143"/>
    <property type="match status" value="1"/>
</dbReference>
<keyword evidence="4" id="KW-1185">Reference proteome</keyword>
<dbReference type="Pfam" id="PF19116">
    <property type="entry name" value="DUF5801"/>
    <property type="match status" value="5"/>
</dbReference>